<feature type="compositionally biased region" description="Low complexity" evidence="2">
    <location>
        <begin position="360"/>
        <end position="380"/>
    </location>
</feature>
<evidence type="ECO:0000313" key="5">
    <source>
        <dbReference type="Proteomes" id="UP000621500"/>
    </source>
</evidence>
<feature type="domain" description="Outer membrane channel protein CpnT-like N-terminal" evidence="3">
    <location>
        <begin position="2"/>
        <end position="137"/>
    </location>
</feature>
<comment type="caution">
    <text evidence="4">The sequence shown here is derived from an EMBL/GenBank/DDBJ whole genome shotgun (WGS) entry which is preliminary data.</text>
</comment>
<evidence type="ECO:0000259" key="3">
    <source>
        <dbReference type="Pfam" id="PF25547"/>
    </source>
</evidence>
<dbReference type="InterPro" id="IPR057746">
    <property type="entry name" value="CpnT-like_N"/>
</dbReference>
<dbReference type="EMBL" id="BONX01000052">
    <property type="protein sequence ID" value="GIH00288.1"/>
    <property type="molecule type" value="Genomic_DNA"/>
</dbReference>
<reference evidence="4 5" key="1">
    <citation type="submission" date="2021-01" db="EMBL/GenBank/DDBJ databases">
        <title>Whole genome shotgun sequence of Plantactinospora mayteni NBRC 109088.</title>
        <authorList>
            <person name="Komaki H."/>
            <person name="Tamura T."/>
        </authorList>
    </citation>
    <scope>NUCLEOTIDE SEQUENCE [LARGE SCALE GENOMIC DNA]</scope>
    <source>
        <strain evidence="4 5">NBRC 109088</strain>
    </source>
</reference>
<feature type="region of interest" description="Disordered" evidence="2">
    <location>
        <begin position="2278"/>
        <end position="2340"/>
    </location>
</feature>
<sequence>MDIPEPPDPSGLWAEIKALANPFPQDSETQAYALADALDAAAGGIERAADDIPVIAGLLPAVWPDTEGLNSAESVRVLDTELRPLAQALRELAKHAREYGRTIVETKISLWIEIGASAALFVALLPFPGAAAGVVSRLAVRLAMLGAEGAGRLAASGPLQMAKHLLMQAGIGAATETGNSTTTQLLSMAGGHRDQFSGKDLLISGIAGASGEVAGDALRRVATGAIAEAIQRGLQRIGLPAPLASHPAMFIEATANNGITSPTSSYAADKAVNGDWAALADINGYLTAVGNDGLSSGLMGAGAANSRHLGLQLNQLGSPPESGPTVGTGSPVPIDGNPPINQPAMLVSDPATAPLSPGQAVTPTEAVTPTAAAAPTEAAVRPPGQAVTPPVGQAVTPPVTDAGPVGLDTNRQERGVPPAASTARPAPAPNAGPPNDAGTTEFGTSDPTQSETAAGPAVTPSQPSGLDTVHQPETVAPDGTSGTTDAPADGAAEAGPPGGGSLEGRAPVEAGPSADGPAEGRALEDHTPAEAGPAAAAPAENGPSAAGLSGDGSSAIGPPSAGTSAANPSAPITPPSTYTAVHPIVYSALHPNGPNGPGSGSDPTRRSRPTDPDLTGPDPIGPKATRTDGPGTAPNGLRQDPDSDVVRGARAYDRDTATLPEGGGNRPGDSLPLRVPRAGPEVDHQQAGPDIPGDGRAREPRPQSGGTTDPDPGGRREDLADRGRDPVLARTSGERGPHGSDSPRITAAHPGPHADNSHTATDLPGAPASVGESAPQRVFWHLKRALQGLGSLEVNNKERIAILRMPGRPALRFIVGTPPGGTRAHRTEVAENGEAVVDVVISDRPPVGEAAARRWVNRIVAHELAEDAALRNESFVARARAKLRALTEGPAHPDALRRGADPSLNKRSPHDEGHRAEVKVLVAELKAAAAKAAAGDPASARAVKDIEVELGLLLDHLGIGHPDPNAPDARHAKHRRTLLNLSIDEYAAIRPLLSHDAAWRSPERRVAQLARTGEVETVKLHDGTPVLVRFRRRRDGGGTGFTVNPPKPRSDSDGLPVRGPDGRVLMDPAEVVLDRWANIPKLVKHGLLDHVRARLEPPTFVPWTSRASTPDELAKLAEAVHSASDKINDGLAEVDAKLIGWLDTGDQIVVQVRTKDGDIDVKLRLGSLSEGETARLEAVVDPSPGTTRQARLVIAENVTELNATVAEAVVWTVERLRQVDDMLRVARRGAKVDKALLAAVEQAHRMGNPDRVVANLAKAGLLSDQPGSRQLVKGLLNWLSKTKGTIIPRKTIIPLRMFDTGLPRKDVDALQSLHRALDMAVKENFTNGHVRGAGIRHLNGLTPVARIRIDDSYHQIPVEVTTPGQRDFAVQLVPDKNAPNGYRMQVREDASEAAILTEVASALAEYDVLARLVGPGMVAEQDPERFTEAATRSARLAVLTSFYGRATPAERLLIERYANATMSRPEDAVNKLREVTRHRGGRLKGPLVAGPQGRKPYRPAMFRRLVSQVGSVANTVLVGVEYGRSPVGMWTSVYSGLVGNIAQGYADGNLGKPFPNVQLVADPEAKLVNKEKVRNPPARSTGDPIMDNVQKRVLNAASSSVTTYVVIQLLGGDPSRAGVGGTFTLVASLSQAVADKAADPYEMTATGKYSALEKLEPDTVRNIWAENFYFLIRSLHDEGQTPDAQLKQQLEDARENIQKAIDKSEEEVENKVAALHRRRSVVVQPAKNLWNRTGGRVSDGWKFKPAPGQSYELRHLLMKAQAPALVNPLRVGWQHAVMQGPSLYLGFGTTPELMLANMLGQAGRGAGYGAVWTHLSAWEADDKTAVAAARALNQLRESKKMIDELLSADPRNRRPGPPSGRLAILTQTQRDRAANIPPEQSARLQSLKHVAGFVGSAIAASPLLLADIPDGSEHIWLIGSAAVAAAYALGEGVMRVVTPIMKRIDADRQLGEAAKRIPLTPLERAQDATRIAEQAAKAAEEIMPMPVPDEERVPLAIRIAEGMVRAGLGAWRLLAESGTALRPGDNPPGGVHLSRRDAAAVNRLVEIVRDLDRVVAMEQNHQRMPVGQPPEMLRGDLRLQLEFLGLLAGQAGSAARWEAVVKDVQLRFDLDLESETALAELRKDFDEDWSDNATRDAVHTWVDKEHKKNLLRYNLIQALDVMARNGWSTVNVAAPGGLRDLRLTPDGTVRVSTWRGSFELEVQPRRNGDDAGVAILEPRPKGPHRLYVDPAVIGDPTPPAVIGDPARLAKVLHGAVNAWLADRGPDLTAPDFGGATILAFHDPSEGSTAASQGSPAPAGGGNTTAGAAGKPTGAVPDGAPSMAGPGGNWRTIDETPGGAIGQQNNASCVSAVGAMLSGKSQDDLIDTLGAPAPIARLAAALGPDWRGGYVGPDALHLLNQRAPWGAELKDPLNPIGHAVVVDGVRPDGRIMIRDPWGGGSSYAMDVDEFLDYWNGNAVFKE</sequence>
<evidence type="ECO:0000256" key="1">
    <source>
        <dbReference type="SAM" id="Coils"/>
    </source>
</evidence>
<feature type="compositionally biased region" description="Low complexity" evidence="2">
    <location>
        <begin position="529"/>
        <end position="557"/>
    </location>
</feature>
<feature type="compositionally biased region" description="Basic and acidic residues" evidence="2">
    <location>
        <begin position="712"/>
        <end position="738"/>
    </location>
</feature>
<feature type="coiled-coil region" evidence="1">
    <location>
        <begin position="1683"/>
        <end position="1714"/>
    </location>
</feature>
<feature type="compositionally biased region" description="Low complexity" evidence="2">
    <location>
        <begin position="2286"/>
        <end position="2297"/>
    </location>
</feature>
<dbReference type="RefSeq" id="WP_203861613.1">
    <property type="nucleotide sequence ID" value="NZ_BAAAZQ010000022.1"/>
</dbReference>
<feature type="compositionally biased region" description="Polar residues" evidence="2">
    <location>
        <begin position="441"/>
        <end position="452"/>
    </location>
</feature>
<name>A0ABQ4F073_9ACTN</name>
<organism evidence="4 5">
    <name type="scientific">Plantactinospora mayteni</name>
    <dbReference type="NCBI Taxonomy" id="566021"/>
    <lineage>
        <taxon>Bacteria</taxon>
        <taxon>Bacillati</taxon>
        <taxon>Actinomycetota</taxon>
        <taxon>Actinomycetes</taxon>
        <taxon>Micromonosporales</taxon>
        <taxon>Micromonosporaceae</taxon>
        <taxon>Plantactinospora</taxon>
    </lineage>
</organism>
<feature type="compositionally biased region" description="Low complexity" evidence="2">
    <location>
        <begin position="478"/>
        <end position="495"/>
    </location>
</feature>
<keyword evidence="5" id="KW-1185">Reference proteome</keyword>
<feature type="region of interest" description="Disordered" evidence="2">
    <location>
        <begin position="346"/>
        <end position="771"/>
    </location>
</feature>
<feature type="region of interest" description="Disordered" evidence="2">
    <location>
        <begin position="887"/>
        <end position="914"/>
    </location>
</feature>
<accession>A0ABQ4F073</accession>
<evidence type="ECO:0000256" key="2">
    <source>
        <dbReference type="SAM" id="MobiDB-lite"/>
    </source>
</evidence>
<dbReference type="Pfam" id="PF25547">
    <property type="entry name" value="WXG100_2"/>
    <property type="match status" value="1"/>
</dbReference>
<protein>
    <recommendedName>
        <fullName evidence="3">Outer membrane channel protein CpnT-like N-terminal domain-containing protein</fullName>
    </recommendedName>
</protein>
<evidence type="ECO:0000313" key="4">
    <source>
        <dbReference type="EMBL" id="GIH00288.1"/>
    </source>
</evidence>
<keyword evidence="1" id="KW-0175">Coiled coil</keyword>
<gene>
    <name evidence="4" type="ORF">Pma05_68600</name>
</gene>
<proteinExistence type="predicted"/>
<dbReference type="Gene3D" id="3.90.70.10">
    <property type="entry name" value="Cysteine proteinases"/>
    <property type="match status" value="1"/>
</dbReference>
<feature type="compositionally biased region" description="Low complexity" evidence="2">
    <location>
        <begin position="2304"/>
        <end position="2314"/>
    </location>
</feature>
<dbReference type="Proteomes" id="UP000621500">
    <property type="component" value="Unassembled WGS sequence"/>
</dbReference>
<feature type="region of interest" description="Disordered" evidence="2">
    <location>
        <begin position="1035"/>
        <end position="1059"/>
    </location>
</feature>
<feature type="compositionally biased region" description="Basic and acidic residues" evidence="2">
    <location>
        <begin position="639"/>
        <end position="656"/>
    </location>
</feature>